<proteinExistence type="predicted"/>
<reference evidence="1 2" key="1">
    <citation type="submission" date="2016-04" db="EMBL/GenBank/DDBJ databases">
        <authorList>
            <person name="Mornico D."/>
        </authorList>
    </citation>
    <scope>NUCLEOTIDE SEQUENCE [LARGE SCALE GENOMIC DNA]</scope>
    <source>
        <strain evidence="1 2">A121</strain>
    </source>
</reference>
<gene>
    <name evidence="1" type="ORF">BN4901_1321</name>
</gene>
<evidence type="ECO:0000313" key="1">
    <source>
        <dbReference type="EMBL" id="SBW23871.1"/>
    </source>
</evidence>
<dbReference type="Proteomes" id="UP000195338">
    <property type="component" value="Unassembled WGS sequence"/>
</dbReference>
<dbReference type="EMBL" id="FLUX01000011">
    <property type="protein sequence ID" value="SBW23871.1"/>
    <property type="molecule type" value="Genomic_DNA"/>
</dbReference>
<organism evidence="1 2">
    <name type="scientific">Citrobacter europaeus</name>
    <dbReference type="NCBI Taxonomy" id="1914243"/>
    <lineage>
        <taxon>Bacteria</taxon>
        <taxon>Pseudomonadati</taxon>
        <taxon>Pseudomonadota</taxon>
        <taxon>Gammaproteobacteria</taxon>
        <taxon>Enterobacterales</taxon>
        <taxon>Enterobacteriaceae</taxon>
        <taxon>Citrobacter</taxon>
    </lineage>
</organism>
<dbReference type="RefSeq" id="WP_087050771.1">
    <property type="nucleotide sequence ID" value="NZ_FLUX01000011.1"/>
</dbReference>
<evidence type="ECO:0000313" key="2">
    <source>
        <dbReference type="Proteomes" id="UP000195338"/>
    </source>
</evidence>
<accession>A0ABY0JLS5</accession>
<name>A0ABY0JLS5_9ENTR</name>
<comment type="caution">
    <text evidence="1">The sequence shown here is derived from an EMBL/GenBank/DDBJ whole genome shotgun (WGS) entry which is preliminary data.</text>
</comment>
<sequence length="453" mass="50432">MSDMIFYTEPDFQGESLTVASHDKVEVYALKKWTYRSVRLKNNKAMVSASYIDFDPVNQQENFMSEDIRDLADTIYVKDSLSSVTVFNLNSDDIIVSMDPHCDMRGFKTNIDSEAKQPPLFDSYCYENYSADTISGTLAILNPVTLLSSSVYLTCESVSIYSVGSIGAGYGTATTATITYSPETKDVVVTPAAKQVSVTVEKVDENHFLAHFTYDCGIYDHCIMHPEEDYRSYNAITPEDQFSNVRNESGAWNYKSMEIISDSNYKTSWLWTDYPAGGDGYDMSQYRSFTTSTSLPRFNNIFDSGSSNQVSLAYCAGGIPVLLRLANTDASANWKDFVIESYFNTKIFTIHYPIEYHTFCANNPDAAQPGMVCVVNENNNLQDFNTCILRYGSLSTDGATVTWAGETTFNIEYASTDTLTLSLGSDAPEDWVITAVTRGDDCWYVDLSGSVPA</sequence>
<protein>
    <submittedName>
        <fullName evidence="1">Uncharacterized protein</fullName>
    </submittedName>
</protein>
<keyword evidence="2" id="KW-1185">Reference proteome</keyword>